<gene>
    <name evidence="1" type="ORF">M7I_4410</name>
</gene>
<protein>
    <submittedName>
        <fullName evidence="1">Uncharacterized protein</fullName>
    </submittedName>
</protein>
<dbReference type="AlphaFoldDB" id="H0EP41"/>
<accession>H0EP41</accession>
<proteinExistence type="predicted"/>
<name>H0EP41_GLAL7</name>
<comment type="caution">
    <text evidence="1">The sequence shown here is derived from an EMBL/GenBank/DDBJ whole genome shotgun (WGS) entry which is preliminary data.</text>
</comment>
<reference evidence="1 2" key="1">
    <citation type="journal article" date="2012" name="Eukaryot. Cell">
        <title>Genome sequence of the fungus Glarea lozoyensis: the first genome sequence of a species from the Helotiaceae family.</title>
        <authorList>
            <person name="Youssar L."/>
            <person name="Gruening B.A."/>
            <person name="Erxleben A."/>
            <person name="Guenther S."/>
            <person name="Huettel W."/>
        </authorList>
    </citation>
    <scope>NUCLEOTIDE SEQUENCE [LARGE SCALE GENOMIC DNA]</scope>
    <source>
        <strain evidence="2">ATCC 74030 / MF5533</strain>
    </source>
</reference>
<sequence length="36" mass="4233">MCAARYQPNHPMAEWLNWVTRLTGHPEISENGQKHE</sequence>
<dbReference type="InParanoid" id="H0EP41"/>
<evidence type="ECO:0000313" key="2">
    <source>
        <dbReference type="Proteomes" id="UP000005446"/>
    </source>
</evidence>
<keyword evidence="2" id="KW-1185">Reference proteome</keyword>
<dbReference type="Proteomes" id="UP000005446">
    <property type="component" value="Unassembled WGS sequence"/>
</dbReference>
<organism evidence="1 2">
    <name type="scientific">Glarea lozoyensis (strain ATCC 74030 / MF5533)</name>
    <dbReference type="NCBI Taxonomy" id="1104152"/>
    <lineage>
        <taxon>Eukaryota</taxon>
        <taxon>Fungi</taxon>
        <taxon>Dikarya</taxon>
        <taxon>Ascomycota</taxon>
        <taxon>Pezizomycotina</taxon>
        <taxon>Leotiomycetes</taxon>
        <taxon>Helotiales</taxon>
        <taxon>Helotiaceae</taxon>
        <taxon>Glarea</taxon>
    </lineage>
</organism>
<dbReference type="EMBL" id="AGUE01000108">
    <property type="protein sequence ID" value="EHK99730.1"/>
    <property type="molecule type" value="Genomic_DNA"/>
</dbReference>
<evidence type="ECO:0000313" key="1">
    <source>
        <dbReference type="EMBL" id="EHK99730.1"/>
    </source>
</evidence>
<dbReference type="HOGENOM" id="CLU_3359807_0_0_1"/>